<accession>A0A4Q2RM26</accession>
<evidence type="ECO:0000313" key="2">
    <source>
        <dbReference type="EMBL" id="RYB89871.1"/>
    </source>
</evidence>
<feature type="region of interest" description="Disordered" evidence="1">
    <location>
        <begin position="38"/>
        <end position="103"/>
    </location>
</feature>
<keyword evidence="3" id="KW-1185">Reference proteome</keyword>
<evidence type="ECO:0000313" key="3">
    <source>
        <dbReference type="Proteomes" id="UP000291838"/>
    </source>
</evidence>
<dbReference type="AlphaFoldDB" id="A0A4Q2RM26"/>
<organism evidence="2 3">
    <name type="scientific">Nocardioides glacieisoli</name>
    <dbReference type="NCBI Taxonomy" id="1168730"/>
    <lineage>
        <taxon>Bacteria</taxon>
        <taxon>Bacillati</taxon>
        <taxon>Actinomycetota</taxon>
        <taxon>Actinomycetes</taxon>
        <taxon>Propionibacteriales</taxon>
        <taxon>Nocardioidaceae</taxon>
        <taxon>Nocardioides</taxon>
    </lineage>
</organism>
<name>A0A4Q2RM26_9ACTN</name>
<proteinExistence type="predicted"/>
<sequence>MHHISKATAVITLPARTAFAVANAGLRTTMRLVGWAAEQAAGQPGPRTAPPSSVPVPRAAEPDVDPMEPTRTPPPAVVPPVKKAPAKKVPASEVPLKSAPTPSMPAGVEAIDAALEVPVPAPAKKAPAKKTAAKKTAAKTPAKKVAAKKAPSKQAAVLAPALGLSEDEVADVVGNDRPER</sequence>
<comment type="caution">
    <text evidence="2">The sequence shown here is derived from an EMBL/GenBank/DDBJ whole genome shotgun (WGS) entry which is preliminary data.</text>
</comment>
<feature type="region of interest" description="Disordered" evidence="1">
    <location>
        <begin position="122"/>
        <end position="156"/>
    </location>
</feature>
<gene>
    <name evidence="2" type="ORF">EUA06_14920</name>
</gene>
<evidence type="ECO:0000256" key="1">
    <source>
        <dbReference type="SAM" id="MobiDB-lite"/>
    </source>
</evidence>
<dbReference type="RefSeq" id="WP_129477158.1">
    <property type="nucleotide sequence ID" value="NZ_SDWS01000006.1"/>
</dbReference>
<protein>
    <submittedName>
        <fullName evidence="2">Uncharacterized protein</fullName>
    </submittedName>
</protein>
<dbReference type="Proteomes" id="UP000291838">
    <property type="component" value="Unassembled WGS sequence"/>
</dbReference>
<feature type="compositionally biased region" description="Basic residues" evidence="1">
    <location>
        <begin position="126"/>
        <end position="151"/>
    </location>
</feature>
<dbReference type="EMBL" id="SDWS01000006">
    <property type="protein sequence ID" value="RYB89871.1"/>
    <property type="molecule type" value="Genomic_DNA"/>
</dbReference>
<reference evidence="2 3" key="1">
    <citation type="submission" date="2019-01" db="EMBL/GenBank/DDBJ databases">
        <title>Novel species of Nocardioides.</title>
        <authorList>
            <person name="Liu Q."/>
            <person name="Xin Y.-H."/>
        </authorList>
    </citation>
    <scope>NUCLEOTIDE SEQUENCE [LARGE SCALE GENOMIC DNA]</scope>
    <source>
        <strain evidence="2 3">HLT3-15</strain>
    </source>
</reference>
<feature type="compositionally biased region" description="Low complexity" evidence="1">
    <location>
        <begin position="79"/>
        <end position="91"/>
    </location>
</feature>